<comment type="caution">
    <text evidence="1">The sequence shown here is derived from an EMBL/GenBank/DDBJ whole genome shotgun (WGS) entry which is preliminary data.</text>
</comment>
<sequence>MELVGFHGQNIPFSRSNEPRISYGASWPSWPKHPIFKVKQALEQSIDFLVIWNFELIFAKKICSHPLRPYLWIQLALMAKPSHLKVKRAPEQLWSQLALSAKISHFEGQTSTRAASWPSRPIHPIFKVKSTPDQLSIKILAMDPVSPHSNPPPPPFCQFLCAIVHGLFGDLEF</sequence>
<evidence type="ECO:0000313" key="2">
    <source>
        <dbReference type="Proteomes" id="UP000824120"/>
    </source>
</evidence>
<dbReference type="EMBL" id="JACXVP010000005">
    <property type="protein sequence ID" value="KAG5607804.1"/>
    <property type="molecule type" value="Genomic_DNA"/>
</dbReference>
<evidence type="ECO:0000313" key="1">
    <source>
        <dbReference type="EMBL" id="KAG5607804.1"/>
    </source>
</evidence>
<name>A0A9J5Z8L1_SOLCO</name>
<proteinExistence type="predicted"/>
<reference evidence="1 2" key="1">
    <citation type="submission" date="2020-09" db="EMBL/GenBank/DDBJ databases">
        <title>De no assembly of potato wild relative species, Solanum commersonii.</title>
        <authorList>
            <person name="Cho K."/>
        </authorList>
    </citation>
    <scope>NUCLEOTIDE SEQUENCE [LARGE SCALE GENOMIC DNA]</scope>
    <source>
        <strain evidence="1">LZ3.2</strain>
        <tissue evidence="1">Leaf</tissue>
    </source>
</reference>
<gene>
    <name evidence="1" type="ORF">H5410_029296</name>
</gene>
<accession>A0A9J5Z8L1</accession>
<keyword evidence="2" id="KW-1185">Reference proteome</keyword>
<dbReference type="Proteomes" id="UP000824120">
    <property type="component" value="Chromosome 5"/>
</dbReference>
<protein>
    <submittedName>
        <fullName evidence="1">Uncharacterized protein</fullName>
    </submittedName>
</protein>
<dbReference type="AlphaFoldDB" id="A0A9J5Z8L1"/>
<organism evidence="1 2">
    <name type="scientific">Solanum commersonii</name>
    <name type="common">Commerson's wild potato</name>
    <name type="synonym">Commerson's nightshade</name>
    <dbReference type="NCBI Taxonomy" id="4109"/>
    <lineage>
        <taxon>Eukaryota</taxon>
        <taxon>Viridiplantae</taxon>
        <taxon>Streptophyta</taxon>
        <taxon>Embryophyta</taxon>
        <taxon>Tracheophyta</taxon>
        <taxon>Spermatophyta</taxon>
        <taxon>Magnoliopsida</taxon>
        <taxon>eudicotyledons</taxon>
        <taxon>Gunneridae</taxon>
        <taxon>Pentapetalae</taxon>
        <taxon>asterids</taxon>
        <taxon>lamiids</taxon>
        <taxon>Solanales</taxon>
        <taxon>Solanaceae</taxon>
        <taxon>Solanoideae</taxon>
        <taxon>Solaneae</taxon>
        <taxon>Solanum</taxon>
    </lineage>
</organism>